<evidence type="ECO:0000256" key="1">
    <source>
        <dbReference type="SAM" id="MobiDB-lite"/>
    </source>
</evidence>
<dbReference type="EMBL" id="CFOH01000015">
    <property type="protein sequence ID" value="CFE46479.1"/>
    <property type="molecule type" value="Genomic_DNA"/>
</dbReference>
<evidence type="ECO:0000313" key="7">
    <source>
        <dbReference type="Proteomes" id="UP000046947"/>
    </source>
</evidence>
<evidence type="ECO:0000313" key="6">
    <source>
        <dbReference type="Proteomes" id="UP000045842"/>
    </source>
</evidence>
<dbReference type="EMBL" id="CQQC01000007">
    <property type="protein sequence ID" value="CNU09872.1"/>
    <property type="molecule type" value="Genomic_DNA"/>
</dbReference>
<dbReference type="Proteomes" id="UP000045842">
    <property type="component" value="Unassembled WGS sequence"/>
</dbReference>
<dbReference type="Proteomes" id="UP000039217">
    <property type="component" value="Unassembled WGS sequence"/>
</dbReference>
<sequence length="91" mass="9932">MANPSIEQANLLFAHHDPGSGRKHPGQWGVRRQPLLQPIAVHAEFEGDPAKSLIGFQQQPIDGFAQGRSRATRPLLSPRNAITDDAQFVAV</sequence>
<feature type="region of interest" description="Disordered" evidence="1">
    <location>
        <begin position="1"/>
        <end position="29"/>
    </location>
</feature>
<dbReference type="AlphaFoldDB" id="A0A654TF61"/>
<gene>
    <name evidence="3" type="ORF">ERS007661_00055</name>
    <name evidence="4" type="ORF">ERS007679_00482</name>
    <name evidence="2" type="ORF">ERS007688_00203</name>
</gene>
<protein>
    <submittedName>
        <fullName evidence="2">Uncharacterized protein</fullName>
    </submittedName>
</protein>
<name>A0A654TF61_MYCTX</name>
<evidence type="ECO:0000313" key="3">
    <source>
        <dbReference type="EMBL" id="CNU09872.1"/>
    </source>
</evidence>
<evidence type="ECO:0000313" key="2">
    <source>
        <dbReference type="EMBL" id="CFE46479.1"/>
    </source>
</evidence>
<organism evidence="2 7">
    <name type="scientific">Mycobacterium tuberculosis</name>
    <dbReference type="NCBI Taxonomy" id="1773"/>
    <lineage>
        <taxon>Bacteria</taxon>
        <taxon>Bacillati</taxon>
        <taxon>Actinomycetota</taxon>
        <taxon>Actinomycetes</taxon>
        <taxon>Mycobacteriales</taxon>
        <taxon>Mycobacteriaceae</taxon>
        <taxon>Mycobacterium</taxon>
        <taxon>Mycobacterium tuberculosis complex</taxon>
    </lineage>
</organism>
<accession>A0A654TF61</accession>
<dbReference type="EMBL" id="CSAD01000036">
    <property type="protein sequence ID" value="COU84294.1"/>
    <property type="molecule type" value="Genomic_DNA"/>
</dbReference>
<proteinExistence type="predicted"/>
<dbReference type="Proteomes" id="UP000046947">
    <property type="component" value="Unassembled WGS sequence"/>
</dbReference>
<evidence type="ECO:0000313" key="4">
    <source>
        <dbReference type="EMBL" id="COU84294.1"/>
    </source>
</evidence>
<reference evidence="5 6" key="1">
    <citation type="submission" date="2015-03" db="EMBL/GenBank/DDBJ databases">
        <authorList>
            <consortium name="Pathogen Informatics"/>
        </authorList>
    </citation>
    <scope>NUCLEOTIDE SEQUENCE [LARGE SCALE GENOMIC DNA]</scope>
    <source>
        <strain evidence="3 5">D00501624</strain>
        <strain evidence="4 6">G09801536</strain>
        <strain evidence="2 7">H09601792</strain>
    </source>
</reference>
<evidence type="ECO:0000313" key="5">
    <source>
        <dbReference type="Proteomes" id="UP000039217"/>
    </source>
</evidence>